<dbReference type="GO" id="GO:0003676">
    <property type="term" value="F:nucleic acid binding"/>
    <property type="evidence" value="ECO:0007669"/>
    <property type="project" value="InterPro"/>
</dbReference>
<evidence type="ECO:0000256" key="6">
    <source>
        <dbReference type="ARBA" id="ARBA00022722"/>
    </source>
</evidence>
<organism evidence="13 14">
    <name type="scientific">Halomonas urumqiensis</name>
    <dbReference type="NCBI Taxonomy" id="1684789"/>
    <lineage>
        <taxon>Bacteria</taxon>
        <taxon>Pseudomonadati</taxon>
        <taxon>Pseudomonadota</taxon>
        <taxon>Gammaproteobacteria</taxon>
        <taxon>Oceanospirillales</taxon>
        <taxon>Halomonadaceae</taxon>
        <taxon>Halomonas</taxon>
    </lineage>
</organism>
<comment type="catalytic activity">
    <reaction evidence="1 11">
        <text>Endonucleolytic cleavage to 5'-phosphomonoester.</text>
        <dbReference type="EC" id="3.1.26.4"/>
    </reaction>
</comment>
<keyword evidence="6 11" id="KW-0540">Nuclease</keyword>
<evidence type="ECO:0000256" key="5">
    <source>
        <dbReference type="ARBA" id="ARBA00012180"/>
    </source>
</evidence>
<keyword evidence="11" id="KW-0963">Cytoplasm</keyword>
<feature type="domain" description="RNase H type-1" evidence="12">
    <location>
        <begin position="9"/>
        <end position="150"/>
    </location>
</feature>
<dbReference type="HAMAP" id="MF_00042">
    <property type="entry name" value="RNase_H"/>
    <property type="match status" value="1"/>
</dbReference>
<sequence>MTESQAATDLPSVIIYTDGACRGNPGPGGWGALLSSGRHEKALNGFEDTTTNNRMELMAAIMALRELKKPCRIELWTDSEYLRRGITEWIHGWIKRGWKTAAKQPVKNAELWRELLEETHRHQIEWHWVKGHSGHPGNERADELANQAIDARRSCV</sequence>
<comment type="subcellular location">
    <subcellularLocation>
        <location evidence="11">Cytoplasm</location>
    </subcellularLocation>
</comment>
<comment type="function">
    <text evidence="2 11">Endonuclease that specifically degrades the RNA of RNA-DNA hybrids.</text>
</comment>
<dbReference type="GO" id="GO:0005737">
    <property type="term" value="C:cytoplasm"/>
    <property type="evidence" value="ECO:0007669"/>
    <property type="project" value="UniProtKB-SubCell"/>
</dbReference>
<dbReference type="GO" id="GO:0004523">
    <property type="term" value="F:RNA-DNA hybrid ribonuclease activity"/>
    <property type="evidence" value="ECO:0007669"/>
    <property type="project" value="UniProtKB-UniRule"/>
</dbReference>
<keyword evidence="7 11" id="KW-0479">Metal-binding</keyword>
<evidence type="ECO:0000256" key="1">
    <source>
        <dbReference type="ARBA" id="ARBA00000077"/>
    </source>
</evidence>
<dbReference type="GO" id="GO:0043137">
    <property type="term" value="P:DNA replication, removal of RNA primer"/>
    <property type="evidence" value="ECO:0007669"/>
    <property type="project" value="TreeGrafter"/>
</dbReference>
<keyword evidence="8 11" id="KW-0255">Endonuclease</keyword>
<name>A0A2N7UEI4_9GAMM</name>
<dbReference type="InterPro" id="IPR012337">
    <property type="entry name" value="RNaseH-like_sf"/>
</dbReference>
<keyword evidence="10 11" id="KW-0460">Magnesium</keyword>
<dbReference type="InterPro" id="IPR022892">
    <property type="entry name" value="RNaseHI"/>
</dbReference>
<evidence type="ECO:0000313" key="13">
    <source>
        <dbReference type="EMBL" id="PMR78868.1"/>
    </source>
</evidence>
<feature type="binding site" evidence="11">
    <location>
        <position position="78"/>
    </location>
    <ligand>
        <name>Mg(2+)</name>
        <dbReference type="ChEBI" id="CHEBI:18420"/>
        <label>1</label>
    </ligand>
</feature>
<dbReference type="InterPro" id="IPR050092">
    <property type="entry name" value="RNase_H"/>
</dbReference>
<dbReference type="PANTHER" id="PTHR10642">
    <property type="entry name" value="RIBONUCLEASE H1"/>
    <property type="match status" value="1"/>
</dbReference>
<evidence type="ECO:0000256" key="11">
    <source>
        <dbReference type="HAMAP-Rule" id="MF_00042"/>
    </source>
</evidence>
<dbReference type="OrthoDB" id="7845843at2"/>
<dbReference type="EC" id="3.1.26.4" evidence="5 11"/>
<keyword evidence="9 11" id="KW-0378">Hydrolase</keyword>
<evidence type="ECO:0000256" key="8">
    <source>
        <dbReference type="ARBA" id="ARBA00022759"/>
    </source>
</evidence>
<comment type="similarity">
    <text evidence="3 11">Belongs to the RNase H family.</text>
</comment>
<gene>
    <name evidence="11" type="primary">rnhA</name>
    <name evidence="13" type="ORF">C1H70_13980</name>
</gene>
<comment type="caution">
    <text evidence="13">The sequence shown here is derived from an EMBL/GenBank/DDBJ whole genome shotgun (WGS) entry which is preliminary data.</text>
</comment>
<reference evidence="13 14" key="1">
    <citation type="submission" date="2018-01" db="EMBL/GenBank/DDBJ databases">
        <title>Halomonas endophytica sp. nov., isolated from storage liquid in the stems of Populus euphratica.</title>
        <authorList>
            <person name="Chen C."/>
        </authorList>
    </citation>
    <scope>NUCLEOTIDE SEQUENCE [LARGE SCALE GENOMIC DNA]</scope>
    <source>
        <strain evidence="13 14">BZ-SZ-XJ27</strain>
    </source>
</reference>
<protein>
    <recommendedName>
        <fullName evidence="5 11">Ribonuclease H</fullName>
        <shortName evidence="11">RNase H</shortName>
        <ecNumber evidence="5 11">3.1.26.4</ecNumber>
    </recommendedName>
</protein>
<feature type="binding site" evidence="11">
    <location>
        <position position="56"/>
    </location>
    <ligand>
        <name>Mg(2+)</name>
        <dbReference type="ChEBI" id="CHEBI:18420"/>
        <label>1</label>
    </ligand>
</feature>
<dbReference type="SUPFAM" id="SSF53098">
    <property type="entry name" value="Ribonuclease H-like"/>
    <property type="match status" value="1"/>
</dbReference>
<dbReference type="FunFam" id="3.30.420.10:FF:000089">
    <property type="entry name" value="Ribonuclease H"/>
    <property type="match status" value="1"/>
</dbReference>
<evidence type="ECO:0000313" key="14">
    <source>
        <dbReference type="Proteomes" id="UP000235547"/>
    </source>
</evidence>
<proteinExistence type="inferred from homology"/>
<evidence type="ECO:0000256" key="7">
    <source>
        <dbReference type="ARBA" id="ARBA00022723"/>
    </source>
</evidence>
<dbReference type="Pfam" id="PF00075">
    <property type="entry name" value="RNase_H"/>
    <property type="match status" value="1"/>
</dbReference>
<dbReference type="GO" id="GO:0000287">
    <property type="term" value="F:magnesium ion binding"/>
    <property type="evidence" value="ECO:0007669"/>
    <property type="project" value="UniProtKB-UniRule"/>
</dbReference>
<evidence type="ECO:0000256" key="4">
    <source>
        <dbReference type="ARBA" id="ARBA00011245"/>
    </source>
</evidence>
<dbReference type="Proteomes" id="UP000235547">
    <property type="component" value="Unassembled WGS sequence"/>
</dbReference>
<dbReference type="EMBL" id="PNRG01000032">
    <property type="protein sequence ID" value="PMR78868.1"/>
    <property type="molecule type" value="Genomic_DNA"/>
</dbReference>
<feature type="binding site" evidence="11">
    <location>
        <position position="142"/>
    </location>
    <ligand>
        <name>Mg(2+)</name>
        <dbReference type="ChEBI" id="CHEBI:18420"/>
        <label>2</label>
    </ligand>
</feature>
<dbReference type="Gene3D" id="3.30.420.10">
    <property type="entry name" value="Ribonuclease H-like superfamily/Ribonuclease H"/>
    <property type="match status" value="1"/>
</dbReference>
<comment type="cofactor">
    <cofactor evidence="11">
        <name>Mg(2+)</name>
        <dbReference type="ChEBI" id="CHEBI:18420"/>
    </cofactor>
    <text evidence="11">Binds 1 Mg(2+) ion per subunit. May bind a second metal ion at a regulatory site, or after substrate binding.</text>
</comment>
<feature type="binding site" evidence="11">
    <location>
        <position position="18"/>
    </location>
    <ligand>
        <name>Mg(2+)</name>
        <dbReference type="ChEBI" id="CHEBI:18420"/>
        <label>1</label>
    </ligand>
</feature>
<feature type="binding site" evidence="11">
    <location>
        <position position="18"/>
    </location>
    <ligand>
        <name>Mg(2+)</name>
        <dbReference type="ChEBI" id="CHEBI:18420"/>
        <label>2</label>
    </ligand>
</feature>
<keyword evidence="14" id="KW-1185">Reference proteome</keyword>
<accession>A0A2N7UEI4</accession>
<dbReference type="NCBIfam" id="NF001236">
    <property type="entry name" value="PRK00203.1"/>
    <property type="match status" value="1"/>
</dbReference>
<dbReference type="CDD" id="cd09278">
    <property type="entry name" value="RNase_HI_prokaryote_like"/>
    <property type="match status" value="1"/>
</dbReference>
<evidence type="ECO:0000256" key="3">
    <source>
        <dbReference type="ARBA" id="ARBA00005300"/>
    </source>
</evidence>
<dbReference type="InterPro" id="IPR036397">
    <property type="entry name" value="RNaseH_sf"/>
</dbReference>
<comment type="subunit">
    <text evidence="4 11">Monomer.</text>
</comment>
<dbReference type="InterPro" id="IPR002156">
    <property type="entry name" value="RNaseH_domain"/>
</dbReference>
<evidence type="ECO:0000256" key="9">
    <source>
        <dbReference type="ARBA" id="ARBA00022801"/>
    </source>
</evidence>
<dbReference type="RefSeq" id="WP_102588963.1">
    <property type="nucleotide sequence ID" value="NZ_BNAE01000001.1"/>
</dbReference>
<evidence type="ECO:0000259" key="12">
    <source>
        <dbReference type="PROSITE" id="PS50879"/>
    </source>
</evidence>
<evidence type="ECO:0000256" key="2">
    <source>
        <dbReference type="ARBA" id="ARBA00004065"/>
    </source>
</evidence>
<evidence type="ECO:0000256" key="10">
    <source>
        <dbReference type="ARBA" id="ARBA00022842"/>
    </source>
</evidence>
<dbReference type="AlphaFoldDB" id="A0A2N7UEI4"/>
<dbReference type="PANTHER" id="PTHR10642:SF26">
    <property type="entry name" value="RIBONUCLEASE H1"/>
    <property type="match status" value="1"/>
</dbReference>
<dbReference type="PROSITE" id="PS50879">
    <property type="entry name" value="RNASE_H_1"/>
    <property type="match status" value="1"/>
</dbReference>